<dbReference type="CDD" id="cd03017">
    <property type="entry name" value="PRX_BCP"/>
    <property type="match status" value="1"/>
</dbReference>
<keyword evidence="4 15" id="KW-0575">Peroxidase</keyword>
<evidence type="ECO:0000256" key="6">
    <source>
        <dbReference type="ARBA" id="ARBA00023002"/>
    </source>
</evidence>
<dbReference type="Proteomes" id="UP001056209">
    <property type="component" value="Chromosome"/>
</dbReference>
<name>A0A9Q8TX15_9ENTR</name>
<dbReference type="EC" id="1.11.1.24" evidence="3"/>
<dbReference type="PROSITE" id="PS51352">
    <property type="entry name" value="THIOREDOXIN_2"/>
    <property type="match status" value="1"/>
</dbReference>
<evidence type="ECO:0000256" key="11">
    <source>
        <dbReference type="ARBA" id="ARBA00041373"/>
    </source>
</evidence>
<keyword evidence="8" id="KW-0676">Redox-active center</keyword>
<dbReference type="InterPro" id="IPR000866">
    <property type="entry name" value="AhpC/TSA"/>
</dbReference>
<gene>
    <name evidence="15" type="primary">bcp</name>
    <name evidence="15" type="ORF">M9393_00580</name>
</gene>
<evidence type="ECO:0000259" key="14">
    <source>
        <dbReference type="PROSITE" id="PS51352"/>
    </source>
</evidence>
<dbReference type="GO" id="GO:0034599">
    <property type="term" value="P:cellular response to oxidative stress"/>
    <property type="evidence" value="ECO:0007669"/>
    <property type="project" value="TreeGrafter"/>
</dbReference>
<evidence type="ECO:0000256" key="1">
    <source>
        <dbReference type="ARBA" id="ARBA00003330"/>
    </source>
</evidence>
<keyword evidence="5" id="KW-0049">Antioxidant</keyword>
<dbReference type="PANTHER" id="PTHR42801">
    <property type="entry name" value="THIOREDOXIN-DEPENDENT PEROXIDE REDUCTASE"/>
    <property type="match status" value="1"/>
</dbReference>
<reference evidence="15" key="1">
    <citation type="submission" date="2022-05" db="EMBL/GenBank/DDBJ databases">
        <title>Impact of host demography and evolutionary history on endosymbiont molecular evolution: a test in carpenter ants (Genus Camponotus) and their Blochmannia endosymbionts.</title>
        <authorList>
            <person name="Manthey J.D."/>
            <person name="Giron J.C."/>
            <person name="Hruska J.P."/>
        </authorList>
    </citation>
    <scope>NUCLEOTIDE SEQUENCE</scope>
    <source>
        <strain evidence="15">C-039</strain>
    </source>
</reference>
<protein>
    <recommendedName>
        <fullName evidence="3">thioredoxin-dependent peroxiredoxin</fullName>
        <ecNumber evidence="3">1.11.1.24</ecNumber>
    </recommendedName>
    <alternativeName>
        <fullName evidence="11">Bacterioferritin comigratory protein</fullName>
    </alternativeName>
    <alternativeName>
        <fullName evidence="9">Thioredoxin peroxidase</fullName>
    </alternativeName>
    <alternativeName>
        <fullName evidence="12">Thioredoxin-dependent peroxiredoxin Bcp</fullName>
    </alternativeName>
</protein>
<dbReference type="EMBL" id="CP097753">
    <property type="protein sequence ID" value="URJ28260.1"/>
    <property type="molecule type" value="Genomic_DNA"/>
</dbReference>
<sequence>MTLLQPGDKAPHFILPDQDGILVDLRFFIGKKVLIYFYPKAMTPGCTIQACKLRDNIDIFRKLDVEIIGISNDKPEKLLKFHEKEMLRFTLLSDEYYKVTKKFGAWGEKKFMGKVYNGVHRVSFIIDATGFVEQVFAHFKPVEHDQIILRYLNNQIIT</sequence>
<dbReference type="NCBIfam" id="NF006960">
    <property type="entry name" value="PRK09437.1"/>
    <property type="match status" value="1"/>
</dbReference>
<organism evidence="15 16">
    <name type="scientific">Candidatus Blochmannia vicinus</name>
    <name type="common">nom. nud.</name>
    <dbReference type="NCBI Taxonomy" id="251540"/>
    <lineage>
        <taxon>Bacteria</taxon>
        <taxon>Pseudomonadati</taxon>
        <taxon>Pseudomonadota</taxon>
        <taxon>Gammaproteobacteria</taxon>
        <taxon>Enterobacterales</taxon>
        <taxon>Enterobacteriaceae</taxon>
        <taxon>ant endosymbionts</taxon>
        <taxon>Candidatus Blochmanniella</taxon>
    </lineage>
</organism>
<dbReference type="SUPFAM" id="SSF52833">
    <property type="entry name" value="Thioredoxin-like"/>
    <property type="match status" value="1"/>
</dbReference>
<dbReference type="GO" id="GO:0008379">
    <property type="term" value="F:thioredoxin peroxidase activity"/>
    <property type="evidence" value="ECO:0007669"/>
    <property type="project" value="TreeGrafter"/>
</dbReference>
<accession>A0A9Q8TX15</accession>
<dbReference type="PANTHER" id="PTHR42801:SF4">
    <property type="entry name" value="AHPC_TSA FAMILY PROTEIN"/>
    <property type="match status" value="1"/>
</dbReference>
<evidence type="ECO:0000313" key="16">
    <source>
        <dbReference type="Proteomes" id="UP001056209"/>
    </source>
</evidence>
<evidence type="ECO:0000313" key="15">
    <source>
        <dbReference type="EMBL" id="URJ28260.1"/>
    </source>
</evidence>
<dbReference type="InterPro" id="IPR036249">
    <property type="entry name" value="Thioredoxin-like_sf"/>
</dbReference>
<evidence type="ECO:0000256" key="12">
    <source>
        <dbReference type="ARBA" id="ARBA00042639"/>
    </source>
</evidence>
<comment type="catalytic activity">
    <reaction evidence="13">
        <text>a hydroperoxide + [thioredoxin]-dithiol = an alcohol + [thioredoxin]-disulfide + H2O</text>
        <dbReference type="Rhea" id="RHEA:62620"/>
        <dbReference type="Rhea" id="RHEA-COMP:10698"/>
        <dbReference type="Rhea" id="RHEA-COMP:10700"/>
        <dbReference type="ChEBI" id="CHEBI:15377"/>
        <dbReference type="ChEBI" id="CHEBI:29950"/>
        <dbReference type="ChEBI" id="CHEBI:30879"/>
        <dbReference type="ChEBI" id="CHEBI:35924"/>
        <dbReference type="ChEBI" id="CHEBI:50058"/>
        <dbReference type="EC" id="1.11.1.24"/>
    </reaction>
</comment>
<dbReference type="AlphaFoldDB" id="A0A9Q8TX15"/>
<evidence type="ECO:0000256" key="10">
    <source>
        <dbReference type="ARBA" id="ARBA00038489"/>
    </source>
</evidence>
<dbReference type="GO" id="GO:0005737">
    <property type="term" value="C:cytoplasm"/>
    <property type="evidence" value="ECO:0007669"/>
    <property type="project" value="TreeGrafter"/>
</dbReference>
<evidence type="ECO:0000256" key="13">
    <source>
        <dbReference type="ARBA" id="ARBA00049091"/>
    </source>
</evidence>
<comment type="function">
    <text evidence="1">Thiol-specific peroxidase that catalyzes the reduction of hydrogen peroxide and organic hydroperoxides to water and alcohols, respectively. Plays a role in cell protection against oxidative stress by detoxifying peroxides and as sensor of hydrogen peroxide-mediated signaling events.</text>
</comment>
<comment type="similarity">
    <text evidence="10">Belongs to the peroxiredoxin family. BCP/PrxQ subfamily.</text>
</comment>
<keyword evidence="7" id="KW-1015">Disulfide bond</keyword>
<dbReference type="Pfam" id="PF00578">
    <property type="entry name" value="AhpC-TSA"/>
    <property type="match status" value="1"/>
</dbReference>
<evidence type="ECO:0000256" key="7">
    <source>
        <dbReference type="ARBA" id="ARBA00023157"/>
    </source>
</evidence>
<dbReference type="RefSeq" id="WP_250248692.1">
    <property type="nucleotide sequence ID" value="NZ_CP097753.1"/>
</dbReference>
<dbReference type="InterPro" id="IPR050924">
    <property type="entry name" value="Peroxiredoxin_BCP/PrxQ"/>
</dbReference>
<comment type="subunit">
    <text evidence="2">Monomer.</text>
</comment>
<dbReference type="FunFam" id="3.40.30.10:FF:000007">
    <property type="entry name" value="Thioredoxin-dependent thiol peroxidase"/>
    <property type="match status" value="1"/>
</dbReference>
<evidence type="ECO:0000256" key="4">
    <source>
        <dbReference type="ARBA" id="ARBA00022559"/>
    </source>
</evidence>
<dbReference type="Gene3D" id="3.40.30.10">
    <property type="entry name" value="Glutaredoxin"/>
    <property type="match status" value="1"/>
</dbReference>
<evidence type="ECO:0000256" key="2">
    <source>
        <dbReference type="ARBA" id="ARBA00011245"/>
    </source>
</evidence>
<evidence type="ECO:0000256" key="9">
    <source>
        <dbReference type="ARBA" id="ARBA00032824"/>
    </source>
</evidence>
<evidence type="ECO:0000256" key="8">
    <source>
        <dbReference type="ARBA" id="ARBA00023284"/>
    </source>
</evidence>
<dbReference type="GO" id="GO:0045454">
    <property type="term" value="P:cell redox homeostasis"/>
    <property type="evidence" value="ECO:0007669"/>
    <property type="project" value="TreeGrafter"/>
</dbReference>
<feature type="domain" description="Thioredoxin" evidence="14">
    <location>
        <begin position="4"/>
        <end position="157"/>
    </location>
</feature>
<evidence type="ECO:0000256" key="3">
    <source>
        <dbReference type="ARBA" id="ARBA00013017"/>
    </source>
</evidence>
<dbReference type="InterPro" id="IPR013766">
    <property type="entry name" value="Thioredoxin_domain"/>
</dbReference>
<keyword evidence="6 15" id="KW-0560">Oxidoreductase</keyword>
<evidence type="ECO:0000256" key="5">
    <source>
        <dbReference type="ARBA" id="ARBA00022862"/>
    </source>
</evidence>
<proteinExistence type="inferred from homology"/>